<dbReference type="PROSITE" id="PS50995">
    <property type="entry name" value="HTH_MARR_2"/>
    <property type="match status" value="1"/>
</dbReference>
<dbReference type="InterPro" id="IPR039422">
    <property type="entry name" value="MarR/SlyA-like"/>
</dbReference>
<name>A0A0F0LJ42_9MICO</name>
<dbReference type="PRINTS" id="PR00598">
    <property type="entry name" value="HTHMARR"/>
</dbReference>
<sequence length="228" mass="24394">MAERRDEADEHGLVSRTGAPNRDGVEAGAVYDIEASDPDGVLLDRAGVDAGAIRQIGELMASLGELRDAEQRLAEASRRYMKLNETDMRALHYLIVCANRGAVATPGGIAQHLGISTASTTKLLDRLERGGHVTRAAHPSDRRALAITITPETQRAAMETVGRQQARRFHSAARLTEGEREVVIRFLRDMTGELGLDGVEWAESDTGGAEPGTTPGPAPRARSGPALP</sequence>
<dbReference type="SMART" id="SM00347">
    <property type="entry name" value="HTH_MARR"/>
    <property type="match status" value="1"/>
</dbReference>
<organism evidence="4 5">
    <name type="scientific">Microbacterium azadirachtae</name>
    <dbReference type="NCBI Taxonomy" id="582680"/>
    <lineage>
        <taxon>Bacteria</taxon>
        <taxon>Bacillati</taxon>
        <taxon>Actinomycetota</taxon>
        <taxon>Actinomycetes</taxon>
        <taxon>Micrococcales</taxon>
        <taxon>Microbacteriaceae</taxon>
        <taxon>Microbacterium</taxon>
    </lineage>
</organism>
<dbReference type="AlphaFoldDB" id="A0A0F0LJ42"/>
<dbReference type="PANTHER" id="PTHR33164:SF43">
    <property type="entry name" value="HTH-TYPE TRANSCRIPTIONAL REPRESSOR YETL"/>
    <property type="match status" value="1"/>
</dbReference>
<proteinExistence type="predicted"/>
<accession>A0A0F0LJ42</accession>
<feature type="region of interest" description="Disordered" evidence="2">
    <location>
        <begin position="201"/>
        <end position="228"/>
    </location>
</feature>
<feature type="compositionally biased region" description="Low complexity" evidence="2">
    <location>
        <begin position="206"/>
        <end position="228"/>
    </location>
</feature>
<feature type="coiled-coil region" evidence="1">
    <location>
        <begin position="59"/>
        <end position="86"/>
    </location>
</feature>
<dbReference type="InterPro" id="IPR036388">
    <property type="entry name" value="WH-like_DNA-bd_sf"/>
</dbReference>
<dbReference type="InterPro" id="IPR036390">
    <property type="entry name" value="WH_DNA-bd_sf"/>
</dbReference>
<evidence type="ECO:0000313" key="5">
    <source>
        <dbReference type="Proteomes" id="UP000033740"/>
    </source>
</evidence>
<keyword evidence="5" id="KW-1185">Reference proteome</keyword>
<dbReference type="PATRIC" id="fig|582680.6.peg.2866"/>
<dbReference type="Pfam" id="PF12802">
    <property type="entry name" value="MarR_2"/>
    <property type="match status" value="1"/>
</dbReference>
<feature type="domain" description="HTH marR-type" evidence="3">
    <location>
        <begin position="56"/>
        <end position="192"/>
    </location>
</feature>
<protein>
    <submittedName>
        <fullName evidence="4">DNA-binding transcriptional repressor MarR</fullName>
    </submittedName>
</protein>
<dbReference type="InterPro" id="IPR000835">
    <property type="entry name" value="HTH_MarR-typ"/>
</dbReference>
<gene>
    <name evidence="4" type="ORF">RS86_02792</name>
</gene>
<keyword evidence="1" id="KW-0175">Coiled coil</keyword>
<dbReference type="GO" id="GO:0006950">
    <property type="term" value="P:response to stress"/>
    <property type="evidence" value="ECO:0007669"/>
    <property type="project" value="TreeGrafter"/>
</dbReference>
<dbReference type="GO" id="GO:0003700">
    <property type="term" value="F:DNA-binding transcription factor activity"/>
    <property type="evidence" value="ECO:0007669"/>
    <property type="project" value="InterPro"/>
</dbReference>
<dbReference type="GO" id="GO:0003677">
    <property type="term" value="F:DNA binding"/>
    <property type="evidence" value="ECO:0007669"/>
    <property type="project" value="UniProtKB-KW"/>
</dbReference>
<dbReference type="Proteomes" id="UP000033740">
    <property type="component" value="Unassembled WGS sequence"/>
</dbReference>
<evidence type="ECO:0000256" key="1">
    <source>
        <dbReference type="SAM" id="Coils"/>
    </source>
</evidence>
<dbReference type="EMBL" id="JYIX01000037">
    <property type="protein sequence ID" value="KJL32320.1"/>
    <property type="molecule type" value="Genomic_DNA"/>
</dbReference>
<evidence type="ECO:0000313" key="4">
    <source>
        <dbReference type="EMBL" id="KJL32320.1"/>
    </source>
</evidence>
<comment type="caution">
    <text evidence="4">The sequence shown here is derived from an EMBL/GenBank/DDBJ whole genome shotgun (WGS) entry which is preliminary data.</text>
</comment>
<dbReference type="SUPFAM" id="SSF46785">
    <property type="entry name" value="Winged helix' DNA-binding domain"/>
    <property type="match status" value="1"/>
</dbReference>
<dbReference type="Gene3D" id="1.10.10.10">
    <property type="entry name" value="Winged helix-like DNA-binding domain superfamily/Winged helix DNA-binding domain"/>
    <property type="match status" value="1"/>
</dbReference>
<keyword evidence="4" id="KW-0238">DNA-binding</keyword>
<evidence type="ECO:0000256" key="2">
    <source>
        <dbReference type="SAM" id="MobiDB-lite"/>
    </source>
</evidence>
<evidence type="ECO:0000259" key="3">
    <source>
        <dbReference type="PROSITE" id="PS50995"/>
    </source>
</evidence>
<feature type="compositionally biased region" description="Basic and acidic residues" evidence="2">
    <location>
        <begin position="1"/>
        <end position="13"/>
    </location>
</feature>
<reference evidence="4 5" key="1">
    <citation type="submission" date="2015-02" db="EMBL/GenBank/DDBJ databases">
        <title>Draft genome sequences of ten Microbacterium spp. with emphasis on heavy metal contaminated environments.</title>
        <authorList>
            <person name="Corretto E."/>
        </authorList>
    </citation>
    <scope>NUCLEOTIDE SEQUENCE [LARGE SCALE GENOMIC DNA]</scope>
    <source>
        <strain evidence="4 5">ARN176</strain>
    </source>
</reference>
<feature type="region of interest" description="Disordered" evidence="2">
    <location>
        <begin position="1"/>
        <end position="21"/>
    </location>
</feature>
<dbReference type="PANTHER" id="PTHR33164">
    <property type="entry name" value="TRANSCRIPTIONAL REGULATOR, MARR FAMILY"/>
    <property type="match status" value="1"/>
</dbReference>
<dbReference type="RefSeq" id="WP_082076789.1">
    <property type="nucleotide sequence ID" value="NZ_JYIX01000037.1"/>
</dbReference>